<dbReference type="EC" id="3.1.1.-" evidence="3"/>
<dbReference type="PANTHER" id="PTHR11559">
    <property type="entry name" value="CARBOXYLESTERASE"/>
    <property type="match status" value="1"/>
</dbReference>
<feature type="domain" description="Carboxylesterase type B" evidence="4">
    <location>
        <begin position="23"/>
        <end position="501"/>
    </location>
</feature>
<dbReference type="SUPFAM" id="SSF53474">
    <property type="entry name" value="alpha/beta-Hydrolases"/>
    <property type="match status" value="1"/>
</dbReference>
<dbReference type="RefSeq" id="WP_133552078.1">
    <property type="nucleotide sequence ID" value="NZ_SNWM01000001.1"/>
</dbReference>
<dbReference type="InterPro" id="IPR019819">
    <property type="entry name" value="Carboxylesterase_B_CS"/>
</dbReference>
<dbReference type="Gene3D" id="3.40.50.1820">
    <property type="entry name" value="alpha/beta hydrolase"/>
    <property type="match status" value="1"/>
</dbReference>
<keyword evidence="2 3" id="KW-0378">Hydrolase</keyword>
<feature type="chain" id="PRO_5021043562" description="Carboxylic ester hydrolase" evidence="3">
    <location>
        <begin position="22"/>
        <end position="518"/>
    </location>
</feature>
<evidence type="ECO:0000256" key="1">
    <source>
        <dbReference type="ARBA" id="ARBA00005964"/>
    </source>
</evidence>
<dbReference type="OrthoDB" id="9775851at2"/>
<protein>
    <recommendedName>
        <fullName evidence="3">Carboxylic ester hydrolase</fullName>
        <ecNumber evidence="3">3.1.1.-</ecNumber>
    </recommendedName>
</protein>
<accession>A0A4R6IPN1</accession>
<name>A0A4R6IPN1_9SPHI</name>
<reference evidence="5 6" key="1">
    <citation type="submission" date="2019-03" db="EMBL/GenBank/DDBJ databases">
        <title>Genomic Encyclopedia of Archaeal and Bacterial Type Strains, Phase II (KMG-II): from individual species to whole genera.</title>
        <authorList>
            <person name="Goeker M."/>
        </authorList>
    </citation>
    <scope>NUCLEOTIDE SEQUENCE [LARGE SCALE GENOMIC DNA]</scope>
    <source>
        <strain evidence="5 6">DSM 19034</strain>
    </source>
</reference>
<evidence type="ECO:0000313" key="6">
    <source>
        <dbReference type="Proteomes" id="UP000295499"/>
    </source>
</evidence>
<proteinExistence type="inferred from homology"/>
<evidence type="ECO:0000259" key="4">
    <source>
        <dbReference type="Pfam" id="PF00135"/>
    </source>
</evidence>
<dbReference type="InterPro" id="IPR002018">
    <property type="entry name" value="CarbesteraseB"/>
</dbReference>
<dbReference type="InterPro" id="IPR029058">
    <property type="entry name" value="AB_hydrolase_fold"/>
</dbReference>
<evidence type="ECO:0000256" key="3">
    <source>
        <dbReference type="RuleBase" id="RU361235"/>
    </source>
</evidence>
<dbReference type="PROSITE" id="PS00941">
    <property type="entry name" value="CARBOXYLESTERASE_B_2"/>
    <property type="match status" value="1"/>
</dbReference>
<dbReference type="GO" id="GO:0016787">
    <property type="term" value="F:hydrolase activity"/>
    <property type="evidence" value="ECO:0007669"/>
    <property type="project" value="UniProtKB-KW"/>
</dbReference>
<dbReference type="Proteomes" id="UP000295499">
    <property type="component" value="Unassembled WGS sequence"/>
</dbReference>
<sequence>MRSIQIMIALMLFLGGSSIKAQDITVKTSNGILQGSTAGGVNSFKGIPYAQAPVGNLRWKAPQPARNWKAVRKATAFAPRAMQKVVYKDMIFRSPGTSEDCLYLNVWAPANTGKGHLPVLVYFHGGGFSSGDGSEPRYDGQSMAEKGIIVVTVNYRLGIFGFFVHPALTAESPNHASGDYGLLDQQFALKWVNKNIQAFGGDPTQVTIAGQSAGSISVSMHMVSPSSKGLFRAAIGESGSILGTNPPVPLHKAEQLGVDFLANSGLKDIAALRKLPAETLLDLAVKPGTTFFPVVLDGYFLPQAPIKLYEHGLQADIPLLAGWTSAEVGYGRLLDKAEPTLTNYRAAVLKTYGEDGAEVLKLYPAEKEEDVKLAATALAGDRYLGYSTWKWIDLHGKTNGFPVYRYMYSQPLPAMRGAEATYIKPLGAPHSADIAYAMGNLKLDPVYAYTPDDFKTSATMQGYFVNFIKTTDPNGPGLPLWSGFQSSIPQVMYLDANSKQQGEKFLKRYTLLDQIFNK</sequence>
<gene>
    <name evidence="5" type="ORF">CLV32_0539</name>
</gene>
<comment type="similarity">
    <text evidence="1 3">Belongs to the type-B carboxylesterase/lipase family.</text>
</comment>
<evidence type="ECO:0000313" key="5">
    <source>
        <dbReference type="EMBL" id="TDO24250.1"/>
    </source>
</evidence>
<keyword evidence="3" id="KW-0732">Signal</keyword>
<dbReference type="InterPro" id="IPR019826">
    <property type="entry name" value="Carboxylesterase_B_AS"/>
</dbReference>
<dbReference type="Pfam" id="PF00135">
    <property type="entry name" value="COesterase"/>
    <property type="match status" value="1"/>
</dbReference>
<comment type="caution">
    <text evidence="5">The sequence shown here is derived from an EMBL/GenBank/DDBJ whole genome shotgun (WGS) entry which is preliminary data.</text>
</comment>
<organism evidence="5 6">
    <name type="scientific">Pedobacter duraquae</name>
    <dbReference type="NCBI Taxonomy" id="425511"/>
    <lineage>
        <taxon>Bacteria</taxon>
        <taxon>Pseudomonadati</taxon>
        <taxon>Bacteroidota</taxon>
        <taxon>Sphingobacteriia</taxon>
        <taxon>Sphingobacteriales</taxon>
        <taxon>Sphingobacteriaceae</taxon>
        <taxon>Pedobacter</taxon>
    </lineage>
</organism>
<dbReference type="PROSITE" id="PS00122">
    <property type="entry name" value="CARBOXYLESTERASE_B_1"/>
    <property type="match status" value="1"/>
</dbReference>
<dbReference type="AlphaFoldDB" id="A0A4R6IPN1"/>
<evidence type="ECO:0000256" key="2">
    <source>
        <dbReference type="ARBA" id="ARBA00022801"/>
    </source>
</evidence>
<feature type="signal peptide" evidence="3">
    <location>
        <begin position="1"/>
        <end position="21"/>
    </location>
</feature>
<dbReference type="InterPro" id="IPR050309">
    <property type="entry name" value="Type-B_Carboxylest/Lipase"/>
</dbReference>
<dbReference type="EMBL" id="SNWM01000001">
    <property type="protein sequence ID" value="TDO24250.1"/>
    <property type="molecule type" value="Genomic_DNA"/>
</dbReference>
<keyword evidence="6" id="KW-1185">Reference proteome</keyword>